<evidence type="ECO:0000313" key="1">
    <source>
        <dbReference type="EMBL" id="GLY88556.1"/>
    </source>
</evidence>
<organism evidence="1 2">
    <name type="scientific">Actinoallomurus iriomotensis</name>
    <dbReference type="NCBI Taxonomy" id="478107"/>
    <lineage>
        <taxon>Bacteria</taxon>
        <taxon>Bacillati</taxon>
        <taxon>Actinomycetota</taxon>
        <taxon>Actinomycetes</taxon>
        <taxon>Streptosporangiales</taxon>
        <taxon>Thermomonosporaceae</taxon>
        <taxon>Actinoallomurus</taxon>
    </lineage>
</organism>
<evidence type="ECO:0008006" key="3">
    <source>
        <dbReference type="Google" id="ProtNLM"/>
    </source>
</evidence>
<dbReference type="AlphaFoldDB" id="A0A9W6S4P0"/>
<comment type="caution">
    <text evidence="1">The sequence shown here is derived from an EMBL/GenBank/DDBJ whole genome shotgun (WGS) entry which is preliminary data.</text>
</comment>
<dbReference type="InterPro" id="IPR047789">
    <property type="entry name" value="CU044_5270-like"/>
</dbReference>
<dbReference type="NCBIfam" id="NF038083">
    <property type="entry name" value="CU044_5270_fam"/>
    <property type="match status" value="1"/>
</dbReference>
<gene>
    <name evidence="1" type="ORF">Airi02_064850</name>
</gene>
<keyword evidence="2" id="KW-1185">Reference proteome</keyword>
<dbReference type="EMBL" id="BSTK01000010">
    <property type="protein sequence ID" value="GLY88556.1"/>
    <property type="molecule type" value="Genomic_DNA"/>
</dbReference>
<reference evidence="1" key="1">
    <citation type="submission" date="2023-03" db="EMBL/GenBank/DDBJ databases">
        <title>Actinoallomurus iriomotensis NBRC 103684.</title>
        <authorList>
            <person name="Ichikawa N."/>
            <person name="Sato H."/>
            <person name="Tonouchi N."/>
        </authorList>
    </citation>
    <scope>NUCLEOTIDE SEQUENCE</scope>
    <source>
        <strain evidence="1">NBRC 103684</strain>
    </source>
</reference>
<proteinExistence type="predicted"/>
<accession>A0A9W6S4P0</accession>
<name>A0A9W6S4P0_9ACTN</name>
<protein>
    <recommendedName>
        <fullName evidence="3">CU044_5270 family protein</fullName>
    </recommendedName>
</protein>
<sequence length="303" mass="33045">MDELELVGRRYERIAAPRPQVIESGHTRLLDAIGPAPRHSAKGRIALRLAVAATAVVALVAALTTVREPDPTTAPAVPAGSPAVRLAERARTVARSEPLVTMGPHQWIYVRSMQRDTKVRSGRRVVESWIRMDGRRHPADRLPLAVRGTVLTGLPEAPGAALARLYAEVDRIRARPQPKGRVTEYAAGIIGVPRDAAVFDFVTRLLDAYDVTPRSQATLYGALSRLPGVEVLPDVPDTAGRHGVAFSIATSDASRLELILDPRTYRYLGSRDVITRDHGRNEEIIYGVARLSARPVARPGERP</sequence>
<dbReference type="RefSeq" id="WP_285578353.1">
    <property type="nucleotide sequence ID" value="NZ_BSTK01000010.1"/>
</dbReference>
<evidence type="ECO:0000313" key="2">
    <source>
        <dbReference type="Proteomes" id="UP001165074"/>
    </source>
</evidence>
<dbReference type="Proteomes" id="UP001165074">
    <property type="component" value="Unassembled WGS sequence"/>
</dbReference>